<organism evidence="4 5">
    <name type="scientific">Fusarium vanettenii (strain ATCC MYA-4622 / CBS 123669 / FGSC 9596 / NRRL 45880 / 77-13-4)</name>
    <name type="common">Fusarium solani subsp. pisi</name>
    <dbReference type="NCBI Taxonomy" id="660122"/>
    <lineage>
        <taxon>Eukaryota</taxon>
        <taxon>Fungi</taxon>
        <taxon>Dikarya</taxon>
        <taxon>Ascomycota</taxon>
        <taxon>Pezizomycotina</taxon>
        <taxon>Sordariomycetes</taxon>
        <taxon>Hypocreomycetidae</taxon>
        <taxon>Hypocreales</taxon>
        <taxon>Nectriaceae</taxon>
        <taxon>Fusarium</taxon>
        <taxon>Fusarium solani species complex</taxon>
        <taxon>Fusarium vanettenii</taxon>
    </lineage>
</organism>
<evidence type="ECO:0000256" key="1">
    <source>
        <dbReference type="ARBA" id="ARBA00022737"/>
    </source>
</evidence>
<dbReference type="OrthoDB" id="5086500at2759"/>
<reference evidence="4 5" key="1">
    <citation type="journal article" date="2009" name="PLoS Genet.">
        <title>The genome of Nectria haematococca: contribution of supernumerary chromosomes to gene expansion.</title>
        <authorList>
            <person name="Coleman J.J."/>
            <person name="Rounsley S.D."/>
            <person name="Rodriguez-Carres M."/>
            <person name="Kuo A."/>
            <person name="Wasmann C.C."/>
            <person name="Grimwood J."/>
            <person name="Schmutz J."/>
            <person name="Taga M."/>
            <person name="White G.J."/>
            <person name="Zhou S."/>
            <person name="Schwartz D.C."/>
            <person name="Freitag M."/>
            <person name="Ma L.J."/>
            <person name="Danchin E.G."/>
            <person name="Henrissat B."/>
            <person name="Coutinho P.M."/>
            <person name="Nelson D.R."/>
            <person name="Straney D."/>
            <person name="Napoli C.A."/>
            <person name="Barker B.M."/>
            <person name="Gribskov M."/>
            <person name="Rep M."/>
            <person name="Kroken S."/>
            <person name="Molnar I."/>
            <person name="Rensing C."/>
            <person name="Kennell J.C."/>
            <person name="Zamora J."/>
            <person name="Farman M.L."/>
            <person name="Selker E.U."/>
            <person name="Salamov A."/>
            <person name="Shapiro H."/>
            <person name="Pangilinan J."/>
            <person name="Lindquist E."/>
            <person name="Lamers C."/>
            <person name="Grigoriev I.V."/>
            <person name="Geiser D.M."/>
            <person name="Covert S.F."/>
            <person name="Temporini E."/>
            <person name="Vanetten H.D."/>
        </authorList>
    </citation>
    <scope>NUCLEOTIDE SEQUENCE [LARGE SCALE GENOMIC DNA]</scope>
    <source>
        <strain evidence="5">ATCC MYA-4622 / CBS 123669 / FGSC 9596 / NRRL 45880 / 77-13-4</strain>
    </source>
</reference>
<protein>
    <recommendedName>
        <fullName evidence="3">NACHT domain-containing protein</fullName>
    </recommendedName>
</protein>
<dbReference type="Proteomes" id="UP000005206">
    <property type="component" value="Chromosome 9"/>
</dbReference>
<dbReference type="RefSeq" id="XP_003050265.1">
    <property type="nucleotide sequence ID" value="XM_003050219.1"/>
</dbReference>
<dbReference type="InterPro" id="IPR027417">
    <property type="entry name" value="P-loop_NTPase"/>
</dbReference>
<sequence>MSGFEALGLACCVFQTISFTRETASVCKAIYQGQKTPDSMLEENATAMIQAADEVKASCSVISTPEEKCLANIAGKCAEAAKNLEGEVQKITKLHKKGDFPAAMRARARSLWKKREIEELDDTLQRYRGTMQTLLINQICNQSKALELRQRQDFVKLDQKLQSFIANIAAGRTKMEDLLRTEGNLTREHVTAEGTRVVKSVEAHVTKETQERELKAATENQRERLLGSLRFQEMNQRRNETTDPEKATFERIFRANESTTNVGETTESRHDTDEDDTDKIDVVWQRFVDWLRSGEGLFWVQGKPGSGKSTLVRYIINDKATQTLLDQWHSGTRIISHFFWKIGTPMQNNKKGLFCSLLYQLLQDNKELISFLIRTFPFTESKNYPHDWSDGDLERVLLTALEAKEVAQPVCIFIDGLDEYNGDDGDHGLMDRVQRLIKPDKVKLCVASRPEPRLLNRLNEVPYLKLQDLTEPDMRDHIQTTFNKSVRNRKPSVKELNVLADRLLWKAEGVFLWVCLALRTVVRGIENGDSGDELAARVMQLPNALEDLYADMWKRLNQDQPLYRESAATYFQLIIGIGRGEYFIPNFGRRDGMIVSSRFITSLHIACATQPTLQETMLPMNMDMNFEGQIRELCRKTESEILLEDELPDEENPTWKLLNSVKFIHRTAHDFLVDTEQGKQILSHAKLSRSEMYFQTMKGALCWIQLVSDAFETSYDIDGQLRALGKFFKLQDEYKGPSCRAMELLSVTQSFYEKGLLDHWKIQWPRTPFLMHVLETEPTLFALVEESINATLATDILRGVTWSSLSETDEPRELAANLVSVGADPVAVSPHAVSYGHGRFTDICRRNAIWNLLDEFLVRQWSRRRYSVTARRATEAAAAMLEKCPGFDNWGLLEPLMLGVDSGVQLYSTRELAEIKNVGWECHFGSGTAVFLVLEANTSFLLKHVLDSLSTPDRTELKSVVQQLEARITNPVARVCSVLFDPRSRQGGWFRVVDQGPFQSITALIFSYAPQPDKSLEADSRLPFLEWYETALSLTEDANVLESINEEDVFAAQADETRLGRCKLEQGGFDWIREVQKLPKSGRSPPAFRTLRATAEFYGSDSESGPGSGSGSAEEHDAEAC</sequence>
<dbReference type="VEuPathDB" id="FungiDB:NECHADRAFT_85212"/>
<accession>C7YVB0</accession>
<dbReference type="PANTHER" id="PTHR10039:SF5">
    <property type="entry name" value="NACHT DOMAIN-CONTAINING PROTEIN"/>
    <property type="match status" value="1"/>
</dbReference>
<feature type="region of interest" description="Disordered" evidence="2">
    <location>
        <begin position="1096"/>
        <end position="1121"/>
    </location>
</feature>
<name>C7YVB0_FUSV7</name>
<feature type="domain" description="NACHT" evidence="3">
    <location>
        <begin position="296"/>
        <end position="454"/>
    </location>
</feature>
<dbReference type="InParanoid" id="C7YVB0"/>
<dbReference type="Gene3D" id="3.40.50.300">
    <property type="entry name" value="P-loop containing nucleotide triphosphate hydrolases"/>
    <property type="match status" value="1"/>
</dbReference>
<dbReference type="InterPro" id="IPR007111">
    <property type="entry name" value="NACHT_NTPase"/>
</dbReference>
<dbReference type="SUPFAM" id="SSF52540">
    <property type="entry name" value="P-loop containing nucleoside triphosphate hydrolases"/>
    <property type="match status" value="1"/>
</dbReference>
<dbReference type="PROSITE" id="PS50837">
    <property type="entry name" value="NACHT"/>
    <property type="match status" value="1"/>
</dbReference>
<dbReference type="PANTHER" id="PTHR10039">
    <property type="entry name" value="AMELOGENIN"/>
    <property type="match status" value="1"/>
</dbReference>
<dbReference type="HOGENOM" id="CLU_002341_0_1_1"/>
<dbReference type="Pfam" id="PF24883">
    <property type="entry name" value="NPHP3_N"/>
    <property type="match status" value="1"/>
</dbReference>
<evidence type="ECO:0000259" key="3">
    <source>
        <dbReference type="PROSITE" id="PS50837"/>
    </source>
</evidence>
<dbReference type="STRING" id="660122.C7YVB0"/>
<proteinExistence type="predicted"/>
<dbReference type="eggNOG" id="ENOG502SHRA">
    <property type="taxonomic scope" value="Eukaryota"/>
</dbReference>
<gene>
    <name evidence="4" type="ORF">NECHADRAFT_85212</name>
</gene>
<keyword evidence="1" id="KW-0677">Repeat</keyword>
<evidence type="ECO:0000256" key="2">
    <source>
        <dbReference type="SAM" id="MobiDB-lite"/>
    </source>
</evidence>
<dbReference type="GeneID" id="9675050"/>
<dbReference type="InterPro" id="IPR056884">
    <property type="entry name" value="NPHP3-like_N"/>
</dbReference>
<dbReference type="KEGG" id="nhe:NECHADRAFT_85212"/>
<evidence type="ECO:0000313" key="5">
    <source>
        <dbReference type="Proteomes" id="UP000005206"/>
    </source>
</evidence>
<keyword evidence="5" id="KW-1185">Reference proteome</keyword>
<dbReference type="AlphaFoldDB" id="C7YVB0"/>
<dbReference type="OMA" id="VIKMACA"/>
<evidence type="ECO:0000313" key="4">
    <source>
        <dbReference type="EMBL" id="EEU44552.1"/>
    </source>
</evidence>
<dbReference type="EMBL" id="GG698900">
    <property type="protein sequence ID" value="EEU44552.1"/>
    <property type="molecule type" value="Genomic_DNA"/>
</dbReference>